<keyword evidence="1" id="KW-0812">Transmembrane</keyword>
<dbReference type="Proteomes" id="UP000237631">
    <property type="component" value="Unassembled WGS sequence"/>
</dbReference>
<dbReference type="AlphaFoldDB" id="A0A2S6CL38"/>
<organism evidence="2 3">
    <name type="scientific">Cercospora berteroae</name>
    <dbReference type="NCBI Taxonomy" id="357750"/>
    <lineage>
        <taxon>Eukaryota</taxon>
        <taxon>Fungi</taxon>
        <taxon>Dikarya</taxon>
        <taxon>Ascomycota</taxon>
        <taxon>Pezizomycotina</taxon>
        <taxon>Dothideomycetes</taxon>
        <taxon>Dothideomycetidae</taxon>
        <taxon>Mycosphaerellales</taxon>
        <taxon>Mycosphaerellaceae</taxon>
        <taxon>Cercospora</taxon>
    </lineage>
</organism>
<dbReference type="EMBL" id="PNEN01000271">
    <property type="protein sequence ID" value="PPJ60429.1"/>
    <property type="molecule type" value="Genomic_DNA"/>
</dbReference>
<keyword evidence="1" id="KW-0472">Membrane</keyword>
<accession>A0A2S6CL38</accession>
<evidence type="ECO:0000313" key="3">
    <source>
        <dbReference type="Proteomes" id="UP000237631"/>
    </source>
</evidence>
<feature type="transmembrane region" description="Helical" evidence="1">
    <location>
        <begin position="25"/>
        <end position="46"/>
    </location>
</feature>
<name>A0A2S6CL38_9PEZI</name>
<evidence type="ECO:0000313" key="2">
    <source>
        <dbReference type="EMBL" id="PPJ60429.1"/>
    </source>
</evidence>
<protein>
    <submittedName>
        <fullName evidence="2">Uncharacterized protein</fullName>
    </submittedName>
</protein>
<proteinExistence type="predicted"/>
<comment type="caution">
    <text evidence="2">The sequence shown here is derived from an EMBL/GenBank/DDBJ whole genome shotgun (WGS) entry which is preliminary data.</text>
</comment>
<sequence>MANSKEIDLSEYGLPYQVFVMVVRIGAWATLGILATAVLVFVAMCVKYGAGGPMSSRAVPPLDLEYGGDDILPHQSDGYQDCPPAYEEANVQLELPPSYAETEAAKPAIEEDCPNIAAEAS</sequence>
<reference evidence="3" key="1">
    <citation type="journal article" date="2017" name="bioRxiv">
        <title>Conservation of a gene cluster reveals novel cercosporin biosynthetic mechanisms and extends production to the genus Colletotrichum.</title>
        <authorList>
            <person name="de Jonge R."/>
            <person name="Ebert M.K."/>
            <person name="Huitt-Roehl C.R."/>
            <person name="Pal P."/>
            <person name="Suttle J.C."/>
            <person name="Spanner R.E."/>
            <person name="Neubauer J.D."/>
            <person name="Jurick W.M.II."/>
            <person name="Stott K.A."/>
            <person name="Secor G.A."/>
            <person name="Thomma B.P.H.J."/>
            <person name="Van de Peer Y."/>
            <person name="Townsend C.A."/>
            <person name="Bolton M.D."/>
        </authorList>
    </citation>
    <scope>NUCLEOTIDE SEQUENCE [LARGE SCALE GENOMIC DNA]</scope>
    <source>
        <strain evidence="3">CBS538.71</strain>
    </source>
</reference>
<dbReference type="OrthoDB" id="10326235at2759"/>
<keyword evidence="1" id="KW-1133">Transmembrane helix</keyword>
<keyword evidence="3" id="KW-1185">Reference proteome</keyword>
<evidence type="ECO:0000256" key="1">
    <source>
        <dbReference type="SAM" id="Phobius"/>
    </source>
</evidence>
<gene>
    <name evidence="2" type="ORF">CBER1_07334</name>
</gene>